<feature type="compositionally biased region" description="Basic residues" evidence="14">
    <location>
        <begin position="1579"/>
        <end position="1590"/>
    </location>
</feature>
<dbReference type="InterPro" id="IPR015919">
    <property type="entry name" value="Cadherin-like_sf"/>
</dbReference>
<evidence type="ECO:0000259" key="16">
    <source>
        <dbReference type="PROSITE" id="PS50268"/>
    </source>
</evidence>
<evidence type="ECO:0000256" key="7">
    <source>
        <dbReference type="ARBA" id="ARBA00022837"/>
    </source>
</evidence>
<feature type="compositionally biased region" description="Basic residues" evidence="14">
    <location>
        <begin position="1513"/>
        <end position="1522"/>
    </location>
</feature>
<evidence type="ECO:0000313" key="17">
    <source>
        <dbReference type="EMBL" id="KAL0280631.1"/>
    </source>
</evidence>
<evidence type="ECO:0000256" key="3">
    <source>
        <dbReference type="ARBA" id="ARBA00022692"/>
    </source>
</evidence>
<dbReference type="FunFam" id="2.60.40.60:FF:000289">
    <property type="entry name" value="cadherin-86C isoform X2"/>
    <property type="match status" value="1"/>
</dbReference>
<feature type="region of interest" description="Disordered" evidence="14">
    <location>
        <begin position="1332"/>
        <end position="1394"/>
    </location>
</feature>
<feature type="compositionally biased region" description="Basic and acidic residues" evidence="14">
    <location>
        <begin position="1523"/>
        <end position="1546"/>
    </location>
</feature>
<dbReference type="InterPro" id="IPR002126">
    <property type="entry name" value="Cadherin-like_dom"/>
</dbReference>
<evidence type="ECO:0000256" key="11">
    <source>
        <dbReference type="ARBA" id="ARBA00023180"/>
    </source>
</evidence>
<feature type="region of interest" description="Disordered" evidence="14">
    <location>
        <begin position="1579"/>
        <end position="1615"/>
    </location>
</feature>
<feature type="domain" description="Cadherin" evidence="16">
    <location>
        <begin position="337"/>
        <end position="457"/>
    </location>
</feature>
<evidence type="ECO:0000256" key="14">
    <source>
        <dbReference type="SAM" id="MobiDB-lite"/>
    </source>
</evidence>
<keyword evidence="6" id="KW-0677">Repeat</keyword>
<keyword evidence="3 15" id="KW-0812">Transmembrane</keyword>
<dbReference type="GO" id="GO:0005509">
    <property type="term" value="F:calcium ion binding"/>
    <property type="evidence" value="ECO:0007669"/>
    <property type="project" value="UniProtKB-UniRule"/>
</dbReference>
<evidence type="ECO:0000256" key="9">
    <source>
        <dbReference type="ARBA" id="ARBA00022989"/>
    </source>
</evidence>
<dbReference type="SMART" id="SM00112">
    <property type="entry name" value="CA"/>
    <property type="match status" value="5"/>
</dbReference>
<dbReference type="GO" id="GO:0007156">
    <property type="term" value="P:homophilic cell adhesion via plasma membrane adhesion molecules"/>
    <property type="evidence" value="ECO:0007669"/>
    <property type="project" value="InterPro"/>
</dbReference>
<feature type="domain" description="Cadherin" evidence="16">
    <location>
        <begin position="458"/>
        <end position="565"/>
    </location>
</feature>
<comment type="subcellular location">
    <subcellularLocation>
        <location evidence="1">Cell membrane</location>
        <topology evidence="1">Single-pass type I membrane protein</topology>
    </subcellularLocation>
</comment>
<evidence type="ECO:0000256" key="15">
    <source>
        <dbReference type="SAM" id="Phobius"/>
    </source>
</evidence>
<evidence type="ECO:0000256" key="13">
    <source>
        <dbReference type="PROSITE-ProRule" id="PRU00043"/>
    </source>
</evidence>
<evidence type="ECO:0000256" key="1">
    <source>
        <dbReference type="ARBA" id="ARBA00004251"/>
    </source>
</evidence>
<keyword evidence="10 15" id="KW-0472">Membrane</keyword>
<feature type="domain" description="Cadherin" evidence="16">
    <location>
        <begin position="566"/>
        <end position="690"/>
    </location>
</feature>
<evidence type="ECO:0000256" key="8">
    <source>
        <dbReference type="ARBA" id="ARBA00022889"/>
    </source>
</evidence>
<comment type="caution">
    <text evidence="17">The sequence shown here is derived from an EMBL/GenBank/DDBJ whole genome shotgun (WGS) entry which is preliminary data.</text>
</comment>
<proteinExistence type="predicted"/>
<sequence length="1647" mass="188267">MRILLLPADVRPGSVIYRLRGTDSDYDYPLTFDVADEIGKSIIRIENMPCTPTHTYCQANVILAKKLEAGRVYDLILSLKDSSGRETKVDCMIRATRASAHFDDAFPYVPNVIMIPESTPVGTVLDYVLARKNPKSTQHAYLELLGSEKFRIIQNLSTKDITNGSITLTGNLDFEEKNMYMLQIFSLDPYTEPGEDTRNIAGFQLAVIVEDDQDMPPIFHYVPPVTRLHENLTVGDQILQIQAEDGDRGNPRQIRYGFASDNPYASYFNISEKTGEIILSRPLRELMAATKTSQPILLTVMAEEVKTALWEPPAMTSTTEIALIIEKTTPKTPPYFSNNQYVARIPENSPQGTTLVFGDAYVTLIRDTELGQEGVFSLSLENNNGTFEISPTIGKRRTNFAIRVRNNEMLDFEERTYVTFMIVARELTTEGGDSMSLSSTANVTVFIDDQNDNPPVFLQGRYEAVIAENVTAGMMVTQVQATDLDTGSFGKVFYTNILGNPNNSLRIDSNTGVITVATNNHGFDRESAEEYRLTVEARDMEGFGNRADVPLVIKLLDVNDETPQFERQVFEFILQPNLRNFTSRAFVKATDKDAEEPNNIVRYEIMSGNYENKFYLDEVTGELFIRGRLSKPKGRARRQAEFQDDFYNNGVSGDNYDALNSVIVLSVRAYDLGIPHRWQHAHVRIYPPESKARNMSFIVSGSNPDRRQVEDLLKQITGGRVIIHDIRPYTGQEPGTDIAWRQASSEADNVVTATVFYEGNSYVDVNQLERRLTANKTQALVNSSVTEYKQENNLLFWLMMFFLILLLLILLCLILCCIWQGCCVCPCCVIDRKSFRISPAENLKFIAHEKESGYETKGVQAVMYPERREAWSGRDNERLYQTKVTNVREKLVRNANSPQSDVMRAAAAASFRHENDENGGPNVIYTREFINKERHPTMLIEDVETDPYNAHTYVENRRTEVRKEPEERLQVNQENDPDSDSMRRHEMERGSDLGKASKDKSKPSNSKEVDGIEVGPDGITQYRLVLERPKGVGDDLSEDGIIDLDRIDANRDQYYIRDGNAEILRLVTRGNQEDRPNTLVEDNSRTYMKLDKGKEIIMKRFMEDQRNNSDIDEELKSEILRQLQRESRIGPLPTQPKPDEIDLKEYVAQLLYRGRNEQLLLNQNYDMDNRTVAYSFNNQETQSLPGQMEISTQTERDFGTQTDHLSVLRPPRRKVRSDNEISDDDDEEYENDEFFGYEDGKIDIAKAVTALNLGKGWVKRNGKSSRFKKPKRYKIKTPILEEVDSPNDSTIKYDTRPAMFKMPEFGLIVNGSGPGAYTENKSSILRRRKMKERITEEAASVKNGDEPQDHRKREKDGDSSENEYTESQKGRSRRSRRDSMEVKKQAMEKVNAVRKKRAESLNRLYKVVKELQDQEQDTLRVESRQRTASLNRLYSVLNEIQRTDPAFGGMKKTKSLTDLSKDEENGDDLKKTKIVTSTPTESSQEKPLESVETSFEDAENQQEQENPKEGNSKRKHSSNTRRRLVEKIRIRESVSEPPKVAEELHENLNSSASVDQLPKNFKSKRSKYMDWYRELNDKRAKKRQAKKRAKKAEDDLDSGIAMSQKQPGKVIPKKNQQFLEKKSIFTIAYDEVQTKNIRPDTNASQKY</sequence>
<keyword evidence="4" id="KW-0479">Metal-binding</keyword>
<dbReference type="PRINTS" id="PR00205">
    <property type="entry name" value="CADHERIN"/>
</dbReference>
<evidence type="ECO:0000256" key="12">
    <source>
        <dbReference type="ARBA" id="ARBA00059331"/>
    </source>
</evidence>
<feature type="compositionally biased region" description="Basic and acidic residues" evidence="14">
    <location>
        <begin position="980"/>
        <end position="1010"/>
    </location>
</feature>
<dbReference type="FunFam" id="2.60.40.60:FF:000098">
    <property type="entry name" value="cadherin-23 isoform X1"/>
    <property type="match status" value="1"/>
</dbReference>
<feature type="compositionally biased region" description="Basic and acidic residues" evidence="14">
    <location>
        <begin position="1377"/>
        <end position="1387"/>
    </location>
</feature>
<dbReference type="PANTHER" id="PTHR24026:SF96">
    <property type="entry name" value="CADHERIN-86C"/>
    <property type="match status" value="1"/>
</dbReference>
<accession>A0AAW2IFX6</accession>
<keyword evidence="9 15" id="KW-1133">Transmembrane helix</keyword>
<dbReference type="PROSITE" id="PS00232">
    <property type="entry name" value="CADHERIN_1"/>
    <property type="match status" value="1"/>
</dbReference>
<feature type="domain" description="Cadherin" evidence="16">
    <location>
        <begin position="107"/>
        <end position="219"/>
    </location>
</feature>
<dbReference type="PROSITE" id="PS50268">
    <property type="entry name" value="CADHERIN_2"/>
    <property type="match status" value="5"/>
</dbReference>
<name>A0AAW2IFX6_9NEOP</name>
<dbReference type="EMBL" id="JARGDH010000001">
    <property type="protein sequence ID" value="KAL0280631.1"/>
    <property type="molecule type" value="Genomic_DNA"/>
</dbReference>
<dbReference type="Pfam" id="PF00028">
    <property type="entry name" value="Cadherin"/>
    <property type="match status" value="1"/>
</dbReference>
<keyword evidence="7 13" id="KW-0106">Calcium</keyword>
<evidence type="ECO:0000256" key="2">
    <source>
        <dbReference type="ARBA" id="ARBA00022475"/>
    </source>
</evidence>
<feature type="compositionally biased region" description="Basic and acidic residues" evidence="14">
    <location>
        <begin position="1459"/>
        <end position="1471"/>
    </location>
</feature>
<evidence type="ECO:0000256" key="10">
    <source>
        <dbReference type="ARBA" id="ARBA00023136"/>
    </source>
</evidence>
<dbReference type="InterPro" id="IPR020894">
    <property type="entry name" value="Cadherin_CS"/>
</dbReference>
<dbReference type="PANTHER" id="PTHR24026">
    <property type="entry name" value="FAT ATYPICAL CADHERIN-RELATED"/>
    <property type="match status" value="1"/>
</dbReference>
<dbReference type="SUPFAM" id="SSF49313">
    <property type="entry name" value="Cadherin-like"/>
    <property type="match status" value="5"/>
</dbReference>
<feature type="transmembrane region" description="Helical" evidence="15">
    <location>
        <begin position="794"/>
        <end position="821"/>
    </location>
</feature>
<organism evidence="17">
    <name type="scientific">Menopon gallinae</name>
    <name type="common">poultry shaft louse</name>
    <dbReference type="NCBI Taxonomy" id="328185"/>
    <lineage>
        <taxon>Eukaryota</taxon>
        <taxon>Metazoa</taxon>
        <taxon>Ecdysozoa</taxon>
        <taxon>Arthropoda</taxon>
        <taxon>Hexapoda</taxon>
        <taxon>Insecta</taxon>
        <taxon>Pterygota</taxon>
        <taxon>Neoptera</taxon>
        <taxon>Paraneoptera</taxon>
        <taxon>Psocodea</taxon>
        <taxon>Troctomorpha</taxon>
        <taxon>Phthiraptera</taxon>
        <taxon>Amblycera</taxon>
        <taxon>Menoponidae</taxon>
        <taxon>Menopon</taxon>
    </lineage>
</organism>
<feature type="region of interest" description="Disordered" evidence="14">
    <location>
        <begin position="950"/>
        <end position="1014"/>
    </location>
</feature>
<feature type="domain" description="Cadherin" evidence="16">
    <location>
        <begin position="220"/>
        <end position="336"/>
    </location>
</feature>
<keyword evidence="8" id="KW-0130">Cell adhesion</keyword>
<gene>
    <name evidence="17" type="ORF">PYX00_001863</name>
</gene>
<evidence type="ECO:0000256" key="4">
    <source>
        <dbReference type="ARBA" id="ARBA00022723"/>
    </source>
</evidence>
<reference evidence="17" key="1">
    <citation type="journal article" date="2024" name="Gigascience">
        <title>Chromosome-level genome of the poultry shaft louse Menopon gallinae provides insight into the host-switching and adaptive evolution of parasitic lice.</title>
        <authorList>
            <person name="Xu Y."/>
            <person name="Ma L."/>
            <person name="Liu S."/>
            <person name="Liang Y."/>
            <person name="Liu Q."/>
            <person name="He Z."/>
            <person name="Tian L."/>
            <person name="Duan Y."/>
            <person name="Cai W."/>
            <person name="Li H."/>
            <person name="Song F."/>
        </authorList>
    </citation>
    <scope>NUCLEOTIDE SEQUENCE</scope>
    <source>
        <strain evidence="17">Cailab_2023a</strain>
    </source>
</reference>
<feature type="compositionally biased region" description="Basic and acidic residues" evidence="14">
    <location>
        <begin position="954"/>
        <end position="969"/>
    </location>
</feature>
<dbReference type="CDD" id="cd11304">
    <property type="entry name" value="Cadherin_repeat"/>
    <property type="match status" value="5"/>
</dbReference>
<feature type="region of interest" description="Disordered" evidence="14">
    <location>
        <begin position="1446"/>
        <end position="1561"/>
    </location>
</feature>
<keyword evidence="2" id="KW-1003">Cell membrane</keyword>
<protein>
    <recommendedName>
        <fullName evidence="16">Cadherin domain-containing protein</fullName>
    </recommendedName>
</protein>
<feature type="compositionally biased region" description="Basic and acidic residues" evidence="14">
    <location>
        <begin position="1343"/>
        <end position="1358"/>
    </location>
</feature>
<keyword evidence="5" id="KW-0732">Signal</keyword>
<dbReference type="FunFam" id="2.60.40.60:FF:000295">
    <property type="entry name" value="Cadherin 86C, isoform E"/>
    <property type="match status" value="1"/>
</dbReference>
<keyword evidence="11" id="KW-0325">Glycoprotein</keyword>
<dbReference type="Gene3D" id="2.60.40.60">
    <property type="entry name" value="Cadherins"/>
    <property type="match status" value="5"/>
</dbReference>
<evidence type="ECO:0000256" key="5">
    <source>
        <dbReference type="ARBA" id="ARBA00022729"/>
    </source>
</evidence>
<dbReference type="GO" id="GO:0005886">
    <property type="term" value="C:plasma membrane"/>
    <property type="evidence" value="ECO:0007669"/>
    <property type="project" value="UniProtKB-SubCell"/>
</dbReference>
<comment type="function">
    <text evidence="12">Cadherins are calcium-dependent cell adhesion proteins. They preferentially interact with themselves in a homophilic manner in connecting cells.</text>
</comment>
<evidence type="ECO:0000256" key="6">
    <source>
        <dbReference type="ARBA" id="ARBA00022737"/>
    </source>
</evidence>